<feature type="compositionally biased region" description="Polar residues" evidence="1">
    <location>
        <begin position="288"/>
        <end position="303"/>
    </location>
</feature>
<sequence length="1112" mass="122706">MVLGLRSKNRKGATVLVDYAVHVQELKPWPPSQSLKSLRSVVVQWENGDRNSGSGTPVAPSPGDGKIVFNESFKLQVTLLKDAPVKGIDMGTFQKNVLELNLYEPRRDKTVKGQHLGSAAIDLAEHGIIKEAISFGIPVNCKRSFRNTTQPVLFLKIQPFEKADGSSSSRDSLSKEVSLDKDDRESVSALMNGEYAEEAEIASFTDDDVSSSHSSLAHSASAFASNASSPPQKDPEVRLHSENDSALKYQPLKKDAELGDVQYCPDASLVHRSESSCRSPSMELLHDPQSSENGDGSVTSSPQRNLTLIQGKSDVAGVHCSLSSTTSELTDHEVGYNENEKSTDECRVQEVPERSIDNGPEQKDITHHTHSACSVSSTVNNVEYSISKPPVEVKLNIVRMAASEVKSDDHGLLEKNRNAIENGFSHNNAQKLFLERKNEESLDEAQNNSVEIKCLNDNPNELPSVQVPNLECDTMNQLLGISQNAPESQGAADVPVYSHTFPLTSGGSFIGDKLKNMKSVRSPPHVVGKGTLDTDDHFTEDVKEIAILEDARLGCRNLDMVTGTDDQESTGSGSDKHIYKDTRNSFPHNKIKELELRVAVLEAELKEAAAVEIGLYSIVAEHGSSAQKVHAPARRLFRLYAHASKELSQERMASSARSAVSGLVLAAKACGNDVPRLTFWLSNSVVLRAMVSQGSDSSDIQISATCHPESNVKTGSGTRKNSSPLRWQSTGNREKSLSFLEEYNDWEDPTTFISALEKIEAWIFSRVIKSVWWQTLTPYMQSTNERGEQKMNVNLKKSYGRKPTVGDQHQANFSIDLWKKAFTDSCERLCPVRAGGHECGCLRMLPRFIMEQCVARLDVAMFNAILRESADEMPTDPVSDPISDSKVLPIPAGKSSFGAGAQLKNAIGNWSRWLTDLFGIDDDDDNSTENENELDDDRHDTATSFKSFHLLNGLSDLLMLPKDMLLNESIRKEVFPTFSASIIKRILSCFEPDDFCPDPIPEAVFQALDSEDDLEINEEVIRNFPCNASPVNYSPPSMAPVMATSGDAQNQYLLRSGSSVLRKCHTSDDELDELDSPFALIMDKSLVQTPKLKGSDHVVRYRLLREVWRDED</sequence>
<evidence type="ECO:0000256" key="1">
    <source>
        <dbReference type="SAM" id="MobiDB-lite"/>
    </source>
</evidence>
<reference evidence="3" key="1">
    <citation type="submission" date="2015-07" db="EMBL/GenBank/DDBJ databases">
        <title>Transcriptome Assembly of Anthurium amnicola.</title>
        <authorList>
            <person name="Suzuki J."/>
        </authorList>
    </citation>
    <scope>NUCLEOTIDE SEQUENCE</scope>
</reference>
<evidence type="ECO:0000259" key="2">
    <source>
        <dbReference type="PROSITE" id="PS51840"/>
    </source>
</evidence>
<dbReference type="EMBL" id="GDJX01026800">
    <property type="protein sequence ID" value="JAT41136.1"/>
    <property type="molecule type" value="Transcribed_RNA"/>
</dbReference>
<dbReference type="PANTHER" id="PTHR31344:SF15">
    <property type="entry name" value="EEIG1_EHBP1 PROTEIN AMINO-TERMINAL DOMAIN PROTEIN"/>
    <property type="match status" value="1"/>
</dbReference>
<dbReference type="PROSITE" id="PS51840">
    <property type="entry name" value="C2_NT"/>
    <property type="match status" value="1"/>
</dbReference>
<feature type="region of interest" description="Disordered" evidence="1">
    <location>
        <begin position="708"/>
        <end position="729"/>
    </location>
</feature>
<gene>
    <name evidence="3" type="primary">myoH_0</name>
    <name evidence="3" type="ORF">g.101814</name>
</gene>
<dbReference type="Pfam" id="PF10358">
    <property type="entry name" value="NT-C2"/>
    <property type="match status" value="1"/>
</dbReference>
<protein>
    <submittedName>
        <fullName evidence="3">Myosin-H heavy chain</fullName>
    </submittedName>
</protein>
<name>A0A1D1XFH4_9ARAE</name>
<dbReference type="PANTHER" id="PTHR31344">
    <property type="entry name" value="NUCLEAR PORE COMPLEX PROTEIN NUP205"/>
    <property type="match status" value="1"/>
</dbReference>
<dbReference type="GO" id="GO:0005643">
    <property type="term" value="C:nuclear pore"/>
    <property type="evidence" value="ECO:0007669"/>
    <property type="project" value="InterPro"/>
</dbReference>
<accession>A0A1D1XFH4</accession>
<dbReference type="AlphaFoldDB" id="A0A1D1XFH4"/>
<feature type="region of interest" description="Disordered" evidence="1">
    <location>
        <begin position="274"/>
        <end position="303"/>
    </location>
</feature>
<proteinExistence type="predicted"/>
<evidence type="ECO:0000313" key="3">
    <source>
        <dbReference type="EMBL" id="JAT41136.1"/>
    </source>
</evidence>
<feature type="domain" description="C2 NT-type" evidence="2">
    <location>
        <begin position="7"/>
        <end position="161"/>
    </location>
</feature>
<dbReference type="InterPro" id="IPR019448">
    <property type="entry name" value="NT-C2"/>
</dbReference>
<dbReference type="InterPro" id="IPR021827">
    <property type="entry name" value="Nup186/Nup192/Nup205"/>
</dbReference>
<feature type="region of interest" description="Disordered" evidence="1">
    <location>
        <begin position="163"/>
        <end position="186"/>
    </location>
</feature>
<feature type="compositionally biased region" description="Polar residues" evidence="1">
    <location>
        <begin position="711"/>
        <end position="729"/>
    </location>
</feature>
<feature type="compositionally biased region" description="Basic and acidic residues" evidence="1">
    <location>
        <begin position="172"/>
        <end position="186"/>
    </location>
</feature>
<organism evidence="3">
    <name type="scientific">Anthurium amnicola</name>
    <dbReference type="NCBI Taxonomy" id="1678845"/>
    <lineage>
        <taxon>Eukaryota</taxon>
        <taxon>Viridiplantae</taxon>
        <taxon>Streptophyta</taxon>
        <taxon>Embryophyta</taxon>
        <taxon>Tracheophyta</taxon>
        <taxon>Spermatophyta</taxon>
        <taxon>Magnoliopsida</taxon>
        <taxon>Liliopsida</taxon>
        <taxon>Araceae</taxon>
        <taxon>Pothoideae</taxon>
        <taxon>Potheae</taxon>
        <taxon>Anthurium</taxon>
    </lineage>
</organism>
<feature type="region of interest" description="Disordered" evidence="1">
    <location>
        <begin position="221"/>
        <end position="240"/>
    </location>
</feature>